<sequence length="235" mass="25419">MYDNPYASPYSVAAQPVDIRSEFIKKTYMHLAGAIGLFALLEYVFLQIPAMRALATTMTTGFSWLIVIGLFMVASMVAQKWAHSGTSKGIQYAGLALLSTAYAVLFLPVMLFATAYAPEIITQAAIITAAMTLGVTFIAFTTKKDFSFLGGFLKIGGFVALGLIVASIFIGFNLGIIFCAFMVVFACVAILKDTSDVLHHYGSNQYVAASLSLFASIALLFWYVIQILMSLSSND</sequence>
<feature type="transmembrane region" description="Helical" evidence="6">
    <location>
        <begin position="58"/>
        <end position="78"/>
    </location>
</feature>
<name>A0A1M6L3N0_9BACT</name>
<feature type="transmembrane region" description="Helical" evidence="6">
    <location>
        <begin position="90"/>
        <end position="114"/>
    </location>
</feature>
<dbReference type="GO" id="GO:0005886">
    <property type="term" value="C:plasma membrane"/>
    <property type="evidence" value="ECO:0007669"/>
    <property type="project" value="TreeGrafter"/>
</dbReference>
<keyword evidence="3 6" id="KW-0812">Transmembrane</keyword>
<keyword evidence="5 6" id="KW-0472">Membrane</keyword>
<feature type="transmembrane region" description="Helical" evidence="6">
    <location>
        <begin position="175"/>
        <end position="194"/>
    </location>
</feature>
<feature type="transmembrane region" description="Helical" evidence="6">
    <location>
        <begin position="120"/>
        <end position="140"/>
    </location>
</feature>
<dbReference type="Proteomes" id="UP000184510">
    <property type="component" value="Unassembled WGS sequence"/>
</dbReference>
<reference evidence="7 8" key="1">
    <citation type="submission" date="2016-11" db="EMBL/GenBank/DDBJ databases">
        <authorList>
            <person name="Jaros S."/>
            <person name="Januszkiewicz K."/>
            <person name="Wedrychowicz H."/>
        </authorList>
    </citation>
    <scope>NUCLEOTIDE SEQUENCE [LARGE SCALE GENOMIC DNA]</scope>
    <source>
        <strain evidence="7 8">DSM 18772</strain>
    </source>
</reference>
<dbReference type="InterPro" id="IPR006214">
    <property type="entry name" value="Bax_inhibitor_1-related"/>
</dbReference>
<comment type="similarity">
    <text evidence="2 6">Belongs to the BI1 family.</text>
</comment>
<evidence type="ECO:0000256" key="3">
    <source>
        <dbReference type="ARBA" id="ARBA00022692"/>
    </source>
</evidence>
<feature type="transmembrane region" description="Helical" evidence="6">
    <location>
        <begin position="152"/>
        <end position="169"/>
    </location>
</feature>
<evidence type="ECO:0000256" key="2">
    <source>
        <dbReference type="ARBA" id="ARBA00010350"/>
    </source>
</evidence>
<dbReference type="AlphaFoldDB" id="A0A1M6L3N0"/>
<dbReference type="Pfam" id="PF01027">
    <property type="entry name" value="Bax1-I"/>
    <property type="match status" value="1"/>
</dbReference>
<evidence type="ECO:0008006" key="9">
    <source>
        <dbReference type="Google" id="ProtNLM"/>
    </source>
</evidence>
<feature type="transmembrane region" description="Helical" evidence="6">
    <location>
        <begin position="206"/>
        <end position="225"/>
    </location>
</feature>
<comment type="subcellular location">
    <subcellularLocation>
        <location evidence="1">Membrane</location>
        <topology evidence="1">Multi-pass membrane protein</topology>
    </subcellularLocation>
</comment>
<dbReference type="RefSeq" id="WP_143183885.1">
    <property type="nucleotide sequence ID" value="NZ_FQYR01000004.1"/>
</dbReference>
<evidence type="ECO:0000313" key="8">
    <source>
        <dbReference type="Proteomes" id="UP000184510"/>
    </source>
</evidence>
<organism evidence="7 8">
    <name type="scientific">Rubritalea squalenifaciens DSM 18772</name>
    <dbReference type="NCBI Taxonomy" id="1123071"/>
    <lineage>
        <taxon>Bacteria</taxon>
        <taxon>Pseudomonadati</taxon>
        <taxon>Verrucomicrobiota</taxon>
        <taxon>Verrucomicrobiia</taxon>
        <taxon>Verrucomicrobiales</taxon>
        <taxon>Rubritaleaceae</taxon>
        <taxon>Rubritalea</taxon>
    </lineage>
</organism>
<accession>A0A1M6L3N0</accession>
<dbReference type="PANTHER" id="PTHR23291">
    <property type="entry name" value="BAX INHIBITOR-RELATED"/>
    <property type="match status" value="1"/>
</dbReference>
<gene>
    <name evidence="7" type="ORF">SAMN02745181_2283</name>
</gene>
<evidence type="ECO:0000256" key="1">
    <source>
        <dbReference type="ARBA" id="ARBA00004141"/>
    </source>
</evidence>
<dbReference type="STRING" id="1123071.SAMN02745181_2283"/>
<proteinExistence type="inferred from homology"/>
<dbReference type="InParanoid" id="A0A1M6L3N0"/>
<evidence type="ECO:0000256" key="6">
    <source>
        <dbReference type="RuleBase" id="RU004379"/>
    </source>
</evidence>
<feature type="transmembrane region" description="Helical" evidence="6">
    <location>
        <begin position="28"/>
        <end position="46"/>
    </location>
</feature>
<keyword evidence="4 6" id="KW-1133">Transmembrane helix</keyword>
<dbReference type="PANTHER" id="PTHR23291:SF50">
    <property type="entry name" value="PROTEIN LIFEGUARD 4"/>
    <property type="match status" value="1"/>
</dbReference>
<protein>
    <recommendedName>
        <fullName evidence="9">Modulator of FtsH protease</fullName>
    </recommendedName>
</protein>
<evidence type="ECO:0000256" key="5">
    <source>
        <dbReference type="ARBA" id="ARBA00023136"/>
    </source>
</evidence>
<dbReference type="EMBL" id="FQYR01000004">
    <property type="protein sequence ID" value="SHJ65797.1"/>
    <property type="molecule type" value="Genomic_DNA"/>
</dbReference>
<keyword evidence="8" id="KW-1185">Reference proteome</keyword>
<dbReference type="OrthoDB" id="5177430at2"/>
<evidence type="ECO:0000256" key="4">
    <source>
        <dbReference type="ARBA" id="ARBA00022989"/>
    </source>
</evidence>
<evidence type="ECO:0000313" key="7">
    <source>
        <dbReference type="EMBL" id="SHJ65797.1"/>
    </source>
</evidence>